<proteinExistence type="predicted"/>
<dbReference type="EMBL" id="JBJKBG010000001">
    <property type="protein sequence ID" value="KAL3753369.1"/>
    <property type="molecule type" value="Genomic_DNA"/>
</dbReference>
<evidence type="ECO:0000313" key="2">
    <source>
        <dbReference type="Proteomes" id="UP001634007"/>
    </source>
</evidence>
<name>A0ABD3LNP8_EUCGL</name>
<protein>
    <submittedName>
        <fullName evidence="1">Uncharacterized protein</fullName>
    </submittedName>
</protein>
<reference evidence="1 2" key="1">
    <citation type="submission" date="2024-11" db="EMBL/GenBank/DDBJ databases">
        <title>Chromosome-level genome assembly of Eucalyptus globulus Labill. provides insights into its genome evolution.</title>
        <authorList>
            <person name="Li X."/>
        </authorList>
    </citation>
    <scope>NUCLEOTIDE SEQUENCE [LARGE SCALE GENOMIC DNA]</scope>
    <source>
        <strain evidence="1">CL2024</strain>
        <tissue evidence="1">Fresh tender leaves</tissue>
    </source>
</reference>
<gene>
    <name evidence="1" type="ORF">ACJRO7_000720</name>
</gene>
<dbReference type="AlphaFoldDB" id="A0ABD3LNP8"/>
<dbReference type="Proteomes" id="UP001634007">
    <property type="component" value="Unassembled WGS sequence"/>
</dbReference>
<keyword evidence="2" id="KW-1185">Reference proteome</keyword>
<organism evidence="1 2">
    <name type="scientific">Eucalyptus globulus</name>
    <name type="common">Tasmanian blue gum</name>
    <dbReference type="NCBI Taxonomy" id="34317"/>
    <lineage>
        <taxon>Eukaryota</taxon>
        <taxon>Viridiplantae</taxon>
        <taxon>Streptophyta</taxon>
        <taxon>Embryophyta</taxon>
        <taxon>Tracheophyta</taxon>
        <taxon>Spermatophyta</taxon>
        <taxon>Magnoliopsida</taxon>
        <taxon>eudicotyledons</taxon>
        <taxon>Gunneridae</taxon>
        <taxon>Pentapetalae</taxon>
        <taxon>rosids</taxon>
        <taxon>malvids</taxon>
        <taxon>Myrtales</taxon>
        <taxon>Myrtaceae</taxon>
        <taxon>Myrtoideae</taxon>
        <taxon>Eucalypteae</taxon>
        <taxon>Eucalyptus</taxon>
    </lineage>
</organism>
<sequence>MFSVDVSWCFLLRQSGIPRVKELEVETIANNVRDKAGLAGQTENMRIGRKGADDTEKSENLKMSFPIFDENLYIMNEKNHYESR</sequence>
<evidence type="ECO:0000313" key="1">
    <source>
        <dbReference type="EMBL" id="KAL3753369.1"/>
    </source>
</evidence>
<comment type="caution">
    <text evidence="1">The sequence shown here is derived from an EMBL/GenBank/DDBJ whole genome shotgun (WGS) entry which is preliminary data.</text>
</comment>
<feature type="non-terminal residue" evidence="1">
    <location>
        <position position="84"/>
    </location>
</feature>
<accession>A0ABD3LNP8</accession>